<feature type="domain" description="Chemokine interleukin-8-like" evidence="3">
    <location>
        <begin position="27"/>
        <end position="84"/>
    </location>
</feature>
<dbReference type="Gene3D" id="2.40.50.40">
    <property type="match status" value="1"/>
</dbReference>
<keyword evidence="5" id="KW-1185">Reference proteome</keyword>
<dbReference type="Pfam" id="PF00048">
    <property type="entry name" value="IL8"/>
    <property type="match status" value="1"/>
</dbReference>
<comment type="caution">
    <text evidence="4">The sequence shown here is derived from an EMBL/GenBank/DDBJ whole genome shotgun (WGS) entry which is preliminary data.</text>
</comment>
<dbReference type="SMART" id="SM00199">
    <property type="entry name" value="SCY"/>
    <property type="match status" value="1"/>
</dbReference>
<protein>
    <submittedName>
        <fullName evidence="4">CCL13 protein</fullName>
    </submittedName>
</protein>
<dbReference type="InterPro" id="IPR036048">
    <property type="entry name" value="Interleukin_8-like_sf"/>
</dbReference>
<name>A0A7L2LI96_9SYLV</name>
<dbReference type="PANTHER" id="PTHR12015">
    <property type="entry name" value="SMALL INDUCIBLE CYTOKINE A"/>
    <property type="match status" value="1"/>
</dbReference>
<dbReference type="AlphaFoldDB" id="A0A7L2LI96"/>
<proteinExistence type="predicted"/>
<evidence type="ECO:0000313" key="4">
    <source>
        <dbReference type="EMBL" id="NXR47471.1"/>
    </source>
</evidence>
<dbReference type="GO" id="GO:0008009">
    <property type="term" value="F:chemokine activity"/>
    <property type="evidence" value="ECO:0007669"/>
    <property type="project" value="InterPro"/>
</dbReference>
<evidence type="ECO:0000259" key="3">
    <source>
        <dbReference type="SMART" id="SM00199"/>
    </source>
</evidence>
<evidence type="ECO:0000256" key="1">
    <source>
        <dbReference type="ARBA" id="ARBA00022514"/>
    </source>
</evidence>
<dbReference type="EMBL" id="VWYN01008153">
    <property type="protein sequence ID" value="NXR47471.1"/>
    <property type="molecule type" value="Genomic_DNA"/>
</dbReference>
<dbReference type="GO" id="GO:0005615">
    <property type="term" value="C:extracellular space"/>
    <property type="evidence" value="ECO:0007669"/>
    <property type="project" value="UniProtKB-KW"/>
</dbReference>
<dbReference type="SUPFAM" id="SSF54117">
    <property type="entry name" value="Interleukin 8-like chemokines"/>
    <property type="match status" value="1"/>
</dbReference>
<accession>A0A7L2LI96</accession>
<dbReference type="InterPro" id="IPR001811">
    <property type="entry name" value="Chemokine_IL8-like_dom"/>
</dbReference>
<gene>
    <name evidence="4" type="primary">Ccl13</name>
    <name evidence="4" type="ORF">HIPICT_R15214</name>
</gene>
<evidence type="ECO:0000256" key="2">
    <source>
        <dbReference type="SAM" id="SignalP"/>
    </source>
</evidence>
<evidence type="ECO:0000313" key="5">
    <source>
        <dbReference type="Proteomes" id="UP000527178"/>
    </source>
</evidence>
<dbReference type="GO" id="GO:0006955">
    <property type="term" value="P:immune response"/>
    <property type="evidence" value="ECO:0007669"/>
    <property type="project" value="InterPro"/>
</dbReference>
<keyword evidence="1" id="KW-0202">Cytokine</keyword>
<keyword evidence="2" id="KW-0732">Signal</keyword>
<organism evidence="4 5">
    <name type="scientific">Hippolais icterina</name>
    <name type="common">icterine warbler</name>
    <dbReference type="NCBI Taxonomy" id="68497"/>
    <lineage>
        <taxon>Eukaryota</taxon>
        <taxon>Metazoa</taxon>
        <taxon>Chordata</taxon>
        <taxon>Craniata</taxon>
        <taxon>Vertebrata</taxon>
        <taxon>Euteleostomi</taxon>
        <taxon>Archelosauria</taxon>
        <taxon>Archosauria</taxon>
        <taxon>Dinosauria</taxon>
        <taxon>Saurischia</taxon>
        <taxon>Theropoda</taxon>
        <taxon>Coelurosauria</taxon>
        <taxon>Aves</taxon>
        <taxon>Neognathae</taxon>
        <taxon>Neoaves</taxon>
        <taxon>Telluraves</taxon>
        <taxon>Australaves</taxon>
        <taxon>Passeriformes</taxon>
        <taxon>Sylvioidea</taxon>
        <taxon>Sylviidae</taxon>
        <taxon>Acrocephalinae</taxon>
        <taxon>Hippolais</taxon>
    </lineage>
</organism>
<reference evidence="4 5" key="1">
    <citation type="submission" date="2019-09" db="EMBL/GenBank/DDBJ databases">
        <title>Bird 10,000 Genomes (B10K) Project - Family phase.</title>
        <authorList>
            <person name="Zhang G."/>
        </authorList>
    </citation>
    <scope>NUCLEOTIDE SEQUENCE [LARGE SCALE GENOMIC DNA]</scope>
    <source>
        <strain evidence="4">B10K-DU-002-18</strain>
        <tissue evidence="4">Muscle</tissue>
    </source>
</reference>
<feature type="non-terminal residue" evidence="4">
    <location>
        <position position="92"/>
    </location>
</feature>
<feature type="chain" id="PRO_5029912950" evidence="2">
    <location>
        <begin position="22"/>
        <end position="92"/>
    </location>
</feature>
<feature type="signal peptide" evidence="2">
    <location>
        <begin position="1"/>
        <end position="21"/>
    </location>
</feature>
<dbReference type="Proteomes" id="UP000527178">
    <property type="component" value="Unassembled WGS sequence"/>
</dbReference>
<feature type="non-terminal residue" evidence="4">
    <location>
        <position position="1"/>
    </location>
</feature>
<sequence>MKISLGLLLLLLAAAWTSIQGMSFHSRAPCCSELHKQRIPEFKIQGYKETSPNCIHKAVLVKLQKGFVCVDPKEKWFQDYLRKQKKPNSTST</sequence>
<dbReference type="InterPro" id="IPR039809">
    <property type="entry name" value="Chemokine_b/g/d"/>
</dbReference>